<dbReference type="Pfam" id="PF01609">
    <property type="entry name" value="DDE_Tnp_1"/>
    <property type="match status" value="1"/>
</dbReference>
<dbReference type="GO" id="GO:0004803">
    <property type="term" value="F:transposase activity"/>
    <property type="evidence" value="ECO:0007669"/>
    <property type="project" value="InterPro"/>
</dbReference>
<feature type="region of interest" description="Disordered" evidence="1">
    <location>
        <begin position="427"/>
        <end position="460"/>
    </location>
</feature>
<reference evidence="4" key="1">
    <citation type="submission" date="2012-03" db="EMBL/GenBank/DDBJ databases">
        <title>Complete sequence of Natronobacterium gregoryi SP2.</title>
        <authorList>
            <person name="Lucas S."/>
            <person name="Han J."/>
            <person name="Lapidus A."/>
            <person name="Cheng J.-F."/>
            <person name="Goodwin L."/>
            <person name="Pitluck S."/>
            <person name="Peters L."/>
            <person name="Mikhailova N."/>
            <person name="Teshima H."/>
            <person name="Detter J.C."/>
            <person name="Han C."/>
            <person name="Tapia R."/>
            <person name="Land M."/>
            <person name="Hauser L."/>
            <person name="Kyrpides N."/>
            <person name="Ivanova N."/>
            <person name="Pagani I."/>
            <person name="Sproer C."/>
            <person name="Anderson I."/>
            <person name="Woyke T."/>
        </authorList>
    </citation>
    <scope>NUCLEOTIDE SEQUENCE [LARGE SCALE GENOMIC DNA]</scope>
    <source>
        <strain evidence="4">ATCC 43098 / CCM 3738 / NCIMB 2189 / SP2</strain>
    </source>
</reference>
<dbReference type="GO" id="GO:0003677">
    <property type="term" value="F:DNA binding"/>
    <property type="evidence" value="ECO:0007669"/>
    <property type="project" value="InterPro"/>
</dbReference>
<sequence>MSAIQPAQSPFDHDRFFTFTVNDETHNGSIHFLTHYAEKPDFVEVLRNSFFRNETYDDARADWHRNTTSFHAWVKAHMLRLAWDCQETLLHHFLKSFPTVCRDFGFPVENNRDTSGAPSQSRLWEMWNQEFTDVQREYVRTATEEALAFAREQGIPAPDPVFRPKERDITSKRSKQRLVAEKTKEVWQQAKPFVTDTFYLKRAENSVIHENAFWEQHAYMGMRENMYAQSGQHSFYIDSQRDRTPSASNHRYQIGKLTVEETRSMLHETTRMLISRARHNSELVGKLWAAIDITKGNPWTGKVERDEDNNISEDWILGYKDGEVYYQWATIQIIGYDIPLVLDAVPVKRGMERADIVDSLLENALDLVDDIELVMMDREFDSAGVKDACDKHGVYYLNGARKYQSERATCTRLCRSEKTVHIEEETVSDGPNRKRMYLPSSASNDFDMENEDGGHETEERTDIREKMRDDLSDLGINLNEDDAQQGFSSLTKEIREDEADEPTVGSKEDAQEYALFETNHPSVTLDDDDSETERIHMVERMVRRYRHRWGIENGYKQIKTFRVRTTSKRHTYRFFNFVFACVLYNVWRLVDLLVKLAIEGENSTYEPCVDANQFLTVAKKYYGLDPPD</sequence>
<evidence type="ECO:0000256" key="1">
    <source>
        <dbReference type="SAM" id="MobiDB-lite"/>
    </source>
</evidence>
<protein>
    <submittedName>
        <fullName evidence="3">Transposase family protein</fullName>
    </submittedName>
</protein>
<gene>
    <name evidence="3" type="ordered locus">Natgr_0021</name>
</gene>
<name>L0AE11_NATGS</name>
<dbReference type="KEGG" id="nge:Natgr_0021"/>
<dbReference type="eggNOG" id="arCOG03900">
    <property type="taxonomic scope" value="Archaea"/>
</dbReference>
<dbReference type="AlphaFoldDB" id="L0AE11"/>
<dbReference type="HOGENOM" id="CLU_025426_1_0_2"/>
<feature type="domain" description="Transposase IS4-like" evidence="2">
    <location>
        <begin position="361"/>
        <end position="581"/>
    </location>
</feature>
<keyword evidence="4" id="KW-1185">Reference proteome</keyword>
<evidence type="ECO:0000259" key="2">
    <source>
        <dbReference type="Pfam" id="PF01609"/>
    </source>
</evidence>
<dbReference type="GO" id="GO:0006313">
    <property type="term" value="P:DNA transposition"/>
    <property type="evidence" value="ECO:0007669"/>
    <property type="project" value="InterPro"/>
</dbReference>
<dbReference type="EMBL" id="CP003377">
    <property type="protein sequence ID" value="AFZ71295.1"/>
    <property type="molecule type" value="Genomic_DNA"/>
</dbReference>
<accession>L0AE11</accession>
<dbReference type="InterPro" id="IPR002559">
    <property type="entry name" value="Transposase_11"/>
</dbReference>
<dbReference type="eggNOG" id="arCOG07929">
    <property type="taxonomic scope" value="Archaea"/>
</dbReference>
<proteinExistence type="predicted"/>
<dbReference type="GeneID" id="14206537"/>
<evidence type="ECO:0000313" key="3">
    <source>
        <dbReference type="EMBL" id="AFZ71295.1"/>
    </source>
</evidence>
<evidence type="ECO:0000313" key="4">
    <source>
        <dbReference type="Proteomes" id="UP000010468"/>
    </source>
</evidence>
<organism evidence="3 4">
    <name type="scientific">Natronobacterium gregoryi (strain ATCC 43098 / DSM 3393 / CCM 3738 / CIP 104747 / IAM 13177 / JCM 8860 / NBRC 102187 / NCIMB 2189 / SP2)</name>
    <dbReference type="NCBI Taxonomy" id="797304"/>
    <lineage>
        <taxon>Archaea</taxon>
        <taxon>Methanobacteriati</taxon>
        <taxon>Methanobacteriota</taxon>
        <taxon>Stenosarchaea group</taxon>
        <taxon>Halobacteria</taxon>
        <taxon>Halobacteriales</taxon>
        <taxon>Natrialbaceae</taxon>
        <taxon>Natronobacterium</taxon>
    </lineage>
</organism>
<dbReference type="Proteomes" id="UP000010468">
    <property type="component" value="Chromosome"/>
</dbReference>
<dbReference type="RefSeq" id="WP_015233175.1">
    <property type="nucleotide sequence ID" value="NC_019792.1"/>
</dbReference>